<sequence>MSKRRIFDIGFPGDTPPVAEPAVPAGTEAPSRRGPMASAISENAEALRERAELEARIRQENDSLAHEFVRLRQLGLVVDLIPLDRIRADEITRDRSAERDEELDELKESIREIGLSNPIRVVQRGEGYELVQGFRRLTAYRELLAETGDAAYATIPAGLVPPGEGIELLYRRMVDENLVRRDISFAEMAELARAYVRDPECPAGSLDEAIKTLFASANRQKRIYIRNFAMLLDAIGEELAHAPAMPRALGLSLWKRVEKEPGFVNRLARRLRAEPERDAERELSLLRVLADTPEAAPATGGEVKPRKPGAKTTLRVAHGAQIAQCTASDGRVELRLPRDFSAIDRLRLEKAVAAFFAALDQ</sequence>
<gene>
    <name evidence="3" type="ORF">DDE23_23255</name>
</gene>
<dbReference type="SUPFAM" id="SSF110849">
    <property type="entry name" value="ParB/Sulfiredoxin"/>
    <property type="match status" value="1"/>
</dbReference>
<comment type="caution">
    <text evidence="3">The sequence shown here is derived from an EMBL/GenBank/DDBJ whole genome shotgun (WGS) entry which is preliminary data.</text>
</comment>
<dbReference type="PANTHER" id="PTHR33375:SF1">
    <property type="entry name" value="CHROMOSOME-PARTITIONING PROTEIN PARB-RELATED"/>
    <property type="match status" value="1"/>
</dbReference>
<dbReference type="PANTHER" id="PTHR33375">
    <property type="entry name" value="CHROMOSOME-PARTITIONING PROTEIN PARB-RELATED"/>
    <property type="match status" value="1"/>
</dbReference>
<feature type="region of interest" description="Disordered" evidence="1">
    <location>
        <begin position="1"/>
        <end position="39"/>
    </location>
</feature>
<dbReference type="AlphaFoldDB" id="A0A2T7UK80"/>
<name>A0A2T7UK80_9RHOB</name>
<dbReference type="InterPro" id="IPR003115">
    <property type="entry name" value="ParB_N"/>
</dbReference>
<accession>A0A2T7UK80</accession>
<dbReference type="GO" id="GO:0007059">
    <property type="term" value="P:chromosome segregation"/>
    <property type="evidence" value="ECO:0007669"/>
    <property type="project" value="TreeGrafter"/>
</dbReference>
<protein>
    <submittedName>
        <fullName evidence="3">Replication protein</fullName>
    </submittedName>
</protein>
<evidence type="ECO:0000313" key="4">
    <source>
        <dbReference type="Proteomes" id="UP000244810"/>
    </source>
</evidence>
<dbReference type="Pfam" id="PF02195">
    <property type="entry name" value="ParB_N"/>
    <property type="match status" value="1"/>
</dbReference>
<dbReference type="Gene3D" id="3.90.1530.30">
    <property type="match status" value="1"/>
</dbReference>
<feature type="domain" description="ParB-like N-terminal" evidence="2">
    <location>
        <begin position="79"/>
        <end position="178"/>
    </location>
</feature>
<dbReference type="EMBL" id="QDDR01000018">
    <property type="protein sequence ID" value="PVE45090.1"/>
    <property type="molecule type" value="Genomic_DNA"/>
</dbReference>
<dbReference type="Proteomes" id="UP000244810">
    <property type="component" value="Unassembled WGS sequence"/>
</dbReference>
<dbReference type="RefSeq" id="WP_107750911.1">
    <property type="nucleotide sequence ID" value="NZ_QBKF01000003.1"/>
</dbReference>
<reference evidence="3 4" key="1">
    <citation type="journal article" date="2011" name="Syst. Appl. Microbiol.">
        <title>Defluviimonas denitrificans gen. nov., sp. nov., and Pararhodobacter aggregans gen. nov., sp. nov., non-phototrophic Rhodobacteraceae from the biofilter of a marine aquaculture.</title>
        <authorList>
            <person name="Foesel B.U."/>
            <person name="Drake H.L."/>
            <person name="Schramm A."/>
        </authorList>
    </citation>
    <scope>NUCLEOTIDE SEQUENCE [LARGE SCALE GENOMIC DNA]</scope>
    <source>
        <strain evidence="3 4">D1-19</strain>
    </source>
</reference>
<keyword evidence="4" id="KW-1185">Reference proteome</keyword>
<evidence type="ECO:0000256" key="1">
    <source>
        <dbReference type="SAM" id="MobiDB-lite"/>
    </source>
</evidence>
<evidence type="ECO:0000313" key="3">
    <source>
        <dbReference type="EMBL" id="PVE45090.1"/>
    </source>
</evidence>
<dbReference type="SMART" id="SM00470">
    <property type="entry name" value="ParB"/>
    <property type="match status" value="1"/>
</dbReference>
<dbReference type="InterPro" id="IPR036086">
    <property type="entry name" value="ParB/Sulfiredoxin_sf"/>
</dbReference>
<dbReference type="InterPro" id="IPR050336">
    <property type="entry name" value="Chromosome_partition/occlusion"/>
</dbReference>
<proteinExistence type="predicted"/>
<evidence type="ECO:0000259" key="2">
    <source>
        <dbReference type="SMART" id="SM00470"/>
    </source>
</evidence>
<dbReference type="OrthoDB" id="7656008at2"/>
<organism evidence="3 4">
    <name type="scientific">Pararhodobacter aggregans</name>
    <dbReference type="NCBI Taxonomy" id="404875"/>
    <lineage>
        <taxon>Bacteria</taxon>
        <taxon>Pseudomonadati</taxon>
        <taxon>Pseudomonadota</taxon>
        <taxon>Alphaproteobacteria</taxon>
        <taxon>Rhodobacterales</taxon>
        <taxon>Paracoccaceae</taxon>
        <taxon>Pararhodobacter</taxon>
    </lineage>
</organism>
<dbReference type="GO" id="GO:0005694">
    <property type="term" value="C:chromosome"/>
    <property type="evidence" value="ECO:0007669"/>
    <property type="project" value="TreeGrafter"/>
</dbReference>